<evidence type="ECO:0000256" key="2">
    <source>
        <dbReference type="SAM" id="MobiDB-lite"/>
    </source>
</evidence>
<dbReference type="Pfam" id="PF22725">
    <property type="entry name" value="GFO_IDH_MocA_C3"/>
    <property type="match status" value="1"/>
</dbReference>
<dbReference type="PANTHER" id="PTHR42840:SF5">
    <property type="entry name" value="NAD(P)-BINDING ROSSMANN-FOLD SUPERFAMILY PROTEIN"/>
    <property type="match status" value="1"/>
</dbReference>
<dbReference type="Proteomes" id="UP001189429">
    <property type="component" value="Unassembled WGS sequence"/>
</dbReference>
<dbReference type="InterPro" id="IPR055170">
    <property type="entry name" value="GFO_IDH_MocA-like_dom"/>
</dbReference>
<dbReference type="PANTHER" id="PTHR42840">
    <property type="entry name" value="NAD(P)-BINDING ROSSMANN-FOLD SUPERFAMILY PROTEIN-RELATED"/>
    <property type="match status" value="1"/>
</dbReference>
<keyword evidence="5" id="KW-1185">Reference proteome</keyword>
<evidence type="ECO:0000313" key="5">
    <source>
        <dbReference type="Proteomes" id="UP001189429"/>
    </source>
</evidence>
<gene>
    <name evidence="4" type="ORF">PCOR1329_LOCUS26609</name>
</gene>
<reference evidence="4" key="1">
    <citation type="submission" date="2023-10" db="EMBL/GenBank/DDBJ databases">
        <authorList>
            <person name="Chen Y."/>
            <person name="Shah S."/>
            <person name="Dougan E. K."/>
            <person name="Thang M."/>
            <person name="Chan C."/>
        </authorList>
    </citation>
    <scope>NUCLEOTIDE SEQUENCE [LARGE SCALE GENOMIC DNA]</scope>
</reference>
<feature type="domain" description="GFO/IDH/MocA-like oxidoreductase" evidence="3">
    <location>
        <begin position="192"/>
        <end position="302"/>
    </location>
</feature>
<evidence type="ECO:0000256" key="1">
    <source>
        <dbReference type="ARBA" id="ARBA00010928"/>
    </source>
</evidence>
<protein>
    <recommendedName>
        <fullName evidence="3">GFO/IDH/MocA-like oxidoreductase domain-containing protein</fullName>
    </recommendedName>
</protein>
<dbReference type="Gene3D" id="3.30.360.10">
    <property type="entry name" value="Dihydrodipicolinate Reductase, domain 2"/>
    <property type="match status" value="1"/>
</dbReference>
<feature type="compositionally biased region" description="Low complexity" evidence="2">
    <location>
        <begin position="103"/>
        <end position="115"/>
    </location>
</feature>
<dbReference type="SUPFAM" id="SSF55347">
    <property type="entry name" value="Glyceraldehyde-3-phosphate dehydrogenase-like, C-terminal domain"/>
    <property type="match status" value="1"/>
</dbReference>
<sequence length="391" mass="41104">MAAAEAGADGVAAHAKLVLVALLGAGQFAQKSQAPALLKLSSPRVRIAAVYSRSEDRARQLAGWVAEQPAEGGSCREGDPQGAPVPDVYWDEGGPDRNRRGPGRTARPPGRAGMPTPGRVPAHLRAAPGRAALPSRRQGRPQRSKPIAGSLAEARELVAGYAALGSGRPLWGVAENYRLEPGMVRLAQACRELGAVHSLRFTAHQVVAPWNDTPWRLAPEYDGGYLLDAGVHFVAAMRLVLGDVDLSTVRATVQRRREVLAGPDQFAASFAFRSGALGMLEVIYAAPRMRVEVEALGDSGWLLLARTSRGGAHGYELTGGSGGEPRPAEFFPFGGVPRALSGFLLAAVGHGEPRAELQPEEALADVELVDAVLRAAGWPDRGRGCGGGGKL</sequence>
<evidence type="ECO:0000259" key="3">
    <source>
        <dbReference type="Pfam" id="PF22725"/>
    </source>
</evidence>
<accession>A0ABN9S5G9</accession>
<evidence type="ECO:0000313" key="4">
    <source>
        <dbReference type="EMBL" id="CAK0826957.1"/>
    </source>
</evidence>
<name>A0ABN9S5G9_9DINO</name>
<comment type="caution">
    <text evidence="4">The sequence shown here is derived from an EMBL/GenBank/DDBJ whole genome shotgun (WGS) entry which is preliminary data.</text>
</comment>
<feature type="region of interest" description="Disordered" evidence="2">
    <location>
        <begin position="66"/>
        <end position="122"/>
    </location>
</feature>
<organism evidence="4 5">
    <name type="scientific">Prorocentrum cordatum</name>
    <dbReference type="NCBI Taxonomy" id="2364126"/>
    <lineage>
        <taxon>Eukaryota</taxon>
        <taxon>Sar</taxon>
        <taxon>Alveolata</taxon>
        <taxon>Dinophyceae</taxon>
        <taxon>Prorocentrales</taxon>
        <taxon>Prorocentraceae</taxon>
        <taxon>Prorocentrum</taxon>
    </lineage>
</organism>
<proteinExistence type="inferred from homology"/>
<dbReference type="EMBL" id="CAUYUJ010009496">
    <property type="protein sequence ID" value="CAK0826957.1"/>
    <property type="molecule type" value="Genomic_DNA"/>
</dbReference>
<comment type="similarity">
    <text evidence="1">Belongs to the Gfo/Idh/MocA family.</text>
</comment>
<dbReference type="Gene3D" id="3.40.50.720">
    <property type="entry name" value="NAD(P)-binding Rossmann-like Domain"/>
    <property type="match status" value="1"/>
</dbReference>